<comment type="caution">
    <text evidence="2">The sequence shown here is derived from an EMBL/GenBank/DDBJ whole genome shotgun (WGS) entry which is preliminary data.</text>
</comment>
<dbReference type="InterPro" id="IPR024775">
    <property type="entry name" value="DinB-like"/>
</dbReference>
<accession>A0ABU5EWD5</accession>
<dbReference type="PANTHER" id="PTHR39473:SF1">
    <property type="entry name" value="DINB-LIKE DOMAIN-CONTAINING PROTEIN"/>
    <property type="match status" value="1"/>
</dbReference>
<proteinExistence type="predicted"/>
<evidence type="ECO:0000259" key="1">
    <source>
        <dbReference type="Pfam" id="PF12867"/>
    </source>
</evidence>
<protein>
    <submittedName>
        <fullName evidence="2">DinB family protein</fullName>
    </submittedName>
</protein>
<dbReference type="InterPro" id="IPR034660">
    <property type="entry name" value="DinB/YfiT-like"/>
</dbReference>
<dbReference type="EMBL" id="JAXBLV010000056">
    <property type="protein sequence ID" value="MDY3558767.1"/>
    <property type="molecule type" value="Genomic_DNA"/>
</dbReference>
<organism evidence="2 3">
    <name type="scientific">Gemmata algarum</name>
    <dbReference type="NCBI Taxonomy" id="2975278"/>
    <lineage>
        <taxon>Bacteria</taxon>
        <taxon>Pseudomonadati</taxon>
        <taxon>Planctomycetota</taxon>
        <taxon>Planctomycetia</taxon>
        <taxon>Gemmatales</taxon>
        <taxon>Gemmataceae</taxon>
        <taxon>Gemmata</taxon>
    </lineage>
</organism>
<dbReference type="Proteomes" id="UP001272242">
    <property type="component" value="Unassembled WGS sequence"/>
</dbReference>
<dbReference type="Pfam" id="PF12867">
    <property type="entry name" value="DinB_2"/>
    <property type="match status" value="1"/>
</dbReference>
<keyword evidence="3" id="KW-1185">Reference proteome</keyword>
<evidence type="ECO:0000313" key="2">
    <source>
        <dbReference type="EMBL" id="MDY3558767.1"/>
    </source>
</evidence>
<dbReference type="SUPFAM" id="SSF109854">
    <property type="entry name" value="DinB/YfiT-like putative metalloenzymes"/>
    <property type="match status" value="1"/>
</dbReference>
<dbReference type="RefSeq" id="WP_320685647.1">
    <property type="nucleotide sequence ID" value="NZ_JAXBLV010000056.1"/>
</dbReference>
<feature type="domain" description="DinB-like" evidence="1">
    <location>
        <begin position="27"/>
        <end position="154"/>
    </location>
</feature>
<dbReference type="Gene3D" id="1.20.120.450">
    <property type="entry name" value="dinb family like domain"/>
    <property type="match status" value="1"/>
</dbReference>
<reference evidence="3" key="1">
    <citation type="journal article" date="2023" name="Mar. Drugs">
        <title>Gemmata algarum, a Novel Planctomycete Isolated from an Algal Mat, Displays Antimicrobial Activity.</title>
        <authorList>
            <person name="Kumar G."/>
            <person name="Kallscheuer N."/>
            <person name="Kashif M."/>
            <person name="Ahamad S."/>
            <person name="Jagadeeshwari U."/>
            <person name="Pannikurungottu S."/>
            <person name="Haufschild T."/>
            <person name="Kabuu M."/>
            <person name="Sasikala C."/>
            <person name="Jogler C."/>
            <person name="Ramana C."/>
        </authorList>
    </citation>
    <scope>NUCLEOTIDE SEQUENCE [LARGE SCALE GENOMIC DNA]</scope>
    <source>
        <strain evidence="3">JC673</strain>
    </source>
</reference>
<name>A0ABU5EWD5_9BACT</name>
<sequence length="186" mass="20181">MSLSVCTAEPPCGREPAAVRPLAGLLRQLSDLIETLTDDEYTRAPVGVVESSIGGHVRHALDHIAALLRGLPTGRLSYDRRDRGTDVERDRRAALEAVRRLEAELLAFEWAALPRPVALESLVSPDRPPALALTSPERELAFVLGHTVHHNALIRVAVKLLGADVPADFGYAPSTLAHRTGRPCVR</sequence>
<gene>
    <name evidence="2" type="ORF">R5W23_005924</name>
</gene>
<dbReference type="PANTHER" id="PTHR39473">
    <property type="match status" value="1"/>
</dbReference>
<evidence type="ECO:0000313" key="3">
    <source>
        <dbReference type="Proteomes" id="UP001272242"/>
    </source>
</evidence>